<feature type="transmembrane region" description="Helical" evidence="14">
    <location>
        <begin position="273"/>
        <end position="295"/>
    </location>
</feature>
<comment type="caution">
    <text evidence="16">The sequence shown here is derived from an EMBL/GenBank/DDBJ whole genome shotgun (WGS) entry which is preliminary data.</text>
</comment>
<dbReference type="PRINTS" id="PR00120">
    <property type="entry name" value="HATPASE"/>
</dbReference>
<evidence type="ECO:0000256" key="11">
    <source>
        <dbReference type="ARBA" id="ARBA00023136"/>
    </source>
</evidence>
<dbReference type="NCBIfam" id="TIGR01494">
    <property type="entry name" value="ATPase_P-type"/>
    <property type="match status" value="3"/>
</dbReference>
<dbReference type="FunFam" id="2.70.150.10:FF:000016">
    <property type="entry name" value="Calcium-transporting P-type ATPase putative"/>
    <property type="match status" value="1"/>
</dbReference>
<dbReference type="InterPro" id="IPR023298">
    <property type="entry name" value="ATPase_P-typ_TM_dom_sf"/>
</dbReference>
<dbReference type="GO" id="GO:0016887">
    <property type="term" value="F:ATP hydrolysis activity"/>
    <property type="evidence" value="ECO:0007669"/>
    <property type="project" value="InterPro"/>
</dbReference>
<feature type="transmembrane region" description="Helical" evidence="14">
    <location>
        <begin position="47"/>
        <end position="73"/>
    </location>
</feature>
<dbReference type="InterPro" id="IPR044492">
    <property type="entry name" value="P_typ_ATPase_HD_dom"/>
</dbReference>
<dbReference type="Gene3D" id="3.40.1110.10">
    <property type="entry name" value="Calcium-transporting ATPase, cytoplasmic domain N"/>
    <property type="match status" value="1"/>
</dbReference>
<evidence type="ECO:0000313" key="16">
    <source>
        <dbReference type="EMBL" id="RKI91312.1"/>
    </source>
</evidence>
<evidence type="ECO:0000256" key="8">
    <source>
        <dbReference type="ARBA" id="ARBA00022840"/>
    </source>
</evidence>
<evidence type="ECO:0000256" key="13">
    <source>
        <dbReference type="SAM" id="MobiDB-lite"/>
    </source>
</evidence>
<dbReference type="SUPFAM" id="SSF56784">
    <property type="entry name" value="HAD-like"/>
    <property type="match status" value="1"/>
</dbReference>
<evidence type="ECO:0000256" key="3">
    <source>
        <dbReference type="ARBA" id="ARBA00022475"/>
    </source>
</evidence>
<keyword evidence="4" id="KW-0813">Transport</keyword>
<dbReference type="InterPro" id="IPR059000">
    <property type="entry name" value="ATPase_P-type_domA"/>
</dbReference>
<evidence type="ECO:0000256" key="14">
    <source>
        <dbReference type="SAM" id="Phobius"/>
    </source>
</evidence>
<evidence type="ECO:0000256" key="9">
    <source>
        <dbReference type="ARBA" id="ARBA00022967"/>
    </source>
</evidence>
<evidence type="ECO:0000256" key="1">
    <source>
        <dbReference type="ARBA" id="ARBA00004651"/>
    </source>
</evidence>
<keyword evidence="7" id="KW-0547">Nucleotide-binding</keyword>
<dbReference type="EMBL" id="RAYQ01000010">
    <property type="protein sequence ID" value="RKI91312.1"/>
    <property type="molecule type" value="Genomic_DNA"/>
</dbReference>
<dbReference type="SMART" id="SM00831">
    <property type="entry name" value="Cation_ATPase_N"/>
    <property type="match status" value="1"/>
</dbReference>
<accession>A0A3A9AIL6</accession>
<dbReference type="EC" id="7.2.2.10" evidence="2"/>
<dbReference type="Gene3D" id="2.70.150.10">
    <property type="entry name" value="Calcium-transporting ATPase, cytoplasmic transduction domain A"/>
    <property type="match status" value="1"/>
</dbReference>
<dbReference type="Pfam" id="PF00122">
    <property type="entry name" value="E1-E2_ATPase"/>
    <property type="match status" value="1"/>
</dbReference>
<dbReference type="InterPro" id="IPR004014">
    <property type="entry name" value="ATPase_P-typ_cation-transptr_N"/>
</dbReference>
<keyword evidence="4" id="KW-0406">Ion transport</keyword>
<dbReference type="RefSeq" id="WP_120469472.1">
    <property type="nucleotide sequence ID" value="NZ_RAYQ01000010.1"/>
</dbReference>
<feature type="transmembrane region" description="Helical" evidence="14">
    <location>
        <begin position="243"/>
        <end position="261"/>
    </location>
</feature>
<keyword evidence="9" id="KW-1278">Translocase</keyword>
<dbReference type="GO" id="GO:0005886">
    <property type="term" value="C:plasma membrane"/>
    <property type="evidence" value="ECO:0007669"/>
    <property type="project" value="UniProtKB-SubCell"/>
</dbReference>
<dbReference type="Pfam" id="PF00690">
    <property type="entry name" value="Cation_ATPase_N"/>
    <property type="match status" value="1"/>
</dbReference>
<evidence type="ECO:0000256" key="12">
    <source>
        <dbReference type="ARBA" id="ARBA00048694"/>
    </source>
</evidence>
<dbReference type="OrthoDB" id="9760364at2"/>
<keyword evidence="4" id="KW-0106">Calcium</keyword>
<evidence type="ECO:0000313" key="17">
    <source>
        <dbReference type="Proteomes" id="UP000280696"/>
    </source>
</evidence>
<keyword evidence="10 14" id="KW-1133">Transmembrane helix</keyword>
<feature type="transmembrane region" description="Helical" evidence="14">
    <location>
        <begin position="79"/>
        <end position="95"/>
    </location>
</feature>
<keyword evidence="5 14" id="KW-0812">Transmembrane</keyword>
<dbReference type="GO" id="GO:0046872">
    <property type="term" value="F:metal ion binding"/>
    <property type="evidence" value="ECO:0007669"/>
    <property type="project" value="UniProtKB-KW"/>
</dbReference>
<dbReference type="SFLD" id="SFLDG00002">
    <property type="entry name" value="C1.7:_P-type_atpase_like"/>
    <property type="match status" value="1"/>
</dbReference>
<dbReference type="Gene3D" id="3.40.50.1000">
    <property type="entry name" value="HAD superfamily/HAD-like"/>
    <property type="match status" value="1"/>
</dbReference>
<dbReference type="Gene3D" id="1.20.1110.10">
    <property type="entry name" value="Calcium-transporting ATPase, transmembrane domain"/>
    <property type="match status" value="1"/>
</dbReference>
<keyword evidence="11 14" id="KW-0472">Membrane</keyword>
<evidence type="ECO:0000256" key="2">
    <source>
        <dbReference type="ARBA" id="ARBA00012790"/>
    </source>
</evidence>
<keyword evidence="6" id="KW-0479">Metal-binding</keyword>
<dbReference type="InterPro" id="IPR008250">
    <property type="entry name" value="ATPase_P-typ_transduc_dom_A_sf"/>
</dbReference>
<reference evidence="16 17" key="1">
    <citation type="submission" date="2018-09" db="EMBL/GenBank/DDBJ databases">
        <title>Murine metabolic-syndrome-specific gut microbial biobank.</title>
        <authorList>
            <person name="Liu C."/>
        </authorList>
    </citation>
    <scope>NUCLEOTIDE SEQUENCE [LARGE SCALE GENOMIC DNA]</scope>
    <source>
        <strain evidence="16 17">0.1xD8-82</strain>
    </source>
</reference>
<dbReference type="AlphaFoldDB" id="A0A3A9AIL6"/>
<dbReference type="PANTHER" id="PTHR42861">
    <property type="entry name" value="CALCIUM-TRANSPORTING ATPASE"/>
    <property type="match status" value="1"/>
</dbReference>
<evidence type="ECO:0000256" key="10">
    <source>
        <dbReference type="ARBA" id="ARBA00022989"/>
    </source>
</evidence>
<evidence type="ECO:0000256" key="6">
    <source>
        <dbReference type="ARBA" id="ARBA00022723"/>
    </source>
</evidence>
<keyword evidence="8" id="KW-0067">ATP-binding</keyword>
<dbReference type="InterPro" id="IPR001757">
    <property type="entry name" value="P_typ_ATPase"/>
</dbReference>
<evidence type="ECO:0000256" key="4">
    <source>
        <dbReference type="ARBA" id="ARBA00022568"/>
    </source>
</evidence>
<feature type="transmembrane region" description="Helical" evidence="14">
    <location>
        <begin position="820"/>
        <end position="837"/>
    </location>
</feature>
<name>A0A3A9AIL6_9FIRM</name>
<dbReference type="InterPro" id="IPR036412">
    <property type="entry name" value="HAD-like_sf"/>
</dbReference>
<feature type="region of interest" description="Disordered" evidence="13">
    <location>
        <begin position="1"/>
        <end position="25"/>
    </location>
</feature>
<keyword evidence="3" id="KW-1003">Cell membrane</keyword>
<keyword evidence="17" id="KW-1185">Reference proteome</keyword>
<organism evidence="16 17">
    <name type="scientific">Parablautia intestinalis</name>
    <dbReference type="NCBI Taxonomy" id="2320100"/>
    <lineage>
        <taxon>Bacteria</taxon>
        <taxon>Bacillati</taxon>
        <taxon>Bacillota</taxon>
        <taxon>Clostridia</taxon>
        <taxon>Lachnospirales</taxon>
        <taxon>Lachnospiraceae</taxon>
        <taxon>Parablautia</taxon>
    </lineage>
</organism>
<evidence type="ECO:0000256" key="7">
    <source>
        <dbReference type="ARBA" id="ARBA00022741"/>
    </source>
</evidence>
<protein>
    <recommendedName>
        <fullName evidence="2">P-type Ca(2+) transporter</fullName>
        <ecNumber evidence="2">7.2.2.10</ecNumber>
    </recommendedName>
</protein>
<proteinExistence type="predicted"/>
<feature type="region of interest" description="Disordered" evidence="13">
    <location>
        <begin position="886"/>
        <end position="911"/>
    </location>
</feature>
<feature type="domain" description="Cation-transporting P-type ATPase N-terminal" evidence="15">
    <location>
        <begin position="1"/>
        <end position="75"/>
    </location>
</feature>
<dbReference type="Pfam" id="PF13246">
    <property type="entry name" value="Cation_ATPase"/>
    <property type="match status" value="1"/>
</dbReference>
<sequence length="911" mass="98369">MDAKQNTSEIMRELNSSAQRGLSTTEAEARLEKYGPNQLKEQKKKGIFMLFLEQLCDPLIYVLMAAIAISLFLKEAGDAAIIGAVILLNSVVGVIQEDKARRAIEALKQLTSPKALVRRDGKEFEIPGPHLVPGDIVLLEAGRQVPADMRLLRAVNLKIEESALTGESVPVDKTAGELTGEAKSIGDRLNMAHMSTMVAYGRGEGIVTATGMNTEIGKIAGLISAERNEMTPLQKRLADLGKLLSILAVGVCVFLFVVAVLQRRDIGDMLLTAISLAVAAVPEGLAAVVTIVLALSVSRMVKVGTIVRRLPSVETLGAVNTVCSDKTGTLTKNRMTVKECYIDGRLTKEAELSPKEHSLFFEVCTLCNDASVGDNRLGDPTELALLDLAHKHGIEKSRLEKSLPRVDEWAFDSERKRMTTVHQKGTGQIACIKGAADEIIDRCQSIWLHGKEAPFPAKAKKEAKAAVQKMAGEAYRVLALASKHKGNLKDEKNMMFVGLVGMIDPPREEAAAAVEHFKGAHVDTVMITGDHVDTAYAIARDLGIAGVREECMTGAEIDALTGEEFAERVERIRVFARVSPEHKVRIVEALKARGKVVAMTGDGVNDAPSLKAADVGIAMGKEGTDVARGAADLVLTDDNFATIEKAMKEGRGIYENIRKTILFLLSSNFGEIITMLAAVLAGFPSPLKASHILWINLITDSLPALALGVDKNDGEALMKEPPRKSTDSLFSHGGLTCTLCYGLVIGCISLLAFVAVPYQELLKSGLPVSIQNLEKILRLPLVLNRAQTHAFTVLGMSQLMHAVGMRDVNRSVFKMNHLENVYMIIAWALGIALQALVTEIPYFVSLFGTSRLSLTESGSLGVLASMPLIVHELLVFSEALQNKAPKGARTLQETQKGQQHENGTPQPGEAV</sequence>
<gene>
    <name evidence="16" type="ORF">D7V94_10440</name>
</gene>
<dbReference type="PRINTS" id="PR00119">
    <property type="entry name" value="CATATPASE"/>
</dbReference>
<dbReference type="SFLD" id="SFLDS00003">
    <property type="entry name" value="Haloacid_Dehalogenase"/>
    <property type="match status" value="1"/>
</dbReference>
<feature type="transmembrane region" description="Helical" evidence="14">
    <location>
        <begin position="661"/>
        <end position="683"/>
    </location>
</feature>
<dbReference type="SFLD" id="SFLDF00027">
    <property type="entry name" value="p-type_atpase"/>
    <property type="match status" value="1"/>
</dbReference>
<dbReference type="InterPro" id="IPR006068">
    <property type="entry name" value="ATPase_P-typ_cation-transptr_C"/>
</dbReference>
<feature type="compositionally biased region" description="Polar residues" evidence="13">
    <location>
        <begin position="891"/>
        <end position="905"/>
    </location>
</feature>
<dbReference type="InterPro" id="IPR018303">
    <property type="entry name" value="ATPase_P-typ_P_site"/>
</dbReference>
<feature type="transmembrane region" description="Helical" evidence="14">
    <location>
        <begin position="857"/>
        <end position="876"/>
    </location>
</feature>
<dbReference type="SUPFAM" id="SSF81653">
    <property type="entry name" value="Calcium ATPase, transduction domain A"/>
    <property type="match status" value="1"/>
</dbReference>
<dbReference type="PROSITE" id="PS00154">
    <property type="entry name" value="ATPASE_E1_E2"/>
    <property type="match status" value="1"/>
</dbReference>
<comment type="catalytic activity">
    <reaction evidence="12">
        <text>Ca(2+)(in) + ATP + H2O = Ca(2+)(out) + ADP + phosphate + H(+)</text>
        <dbReference type="Rhea" id="RHEA:18105"/>
        <dbReference type="ChEBI" id="CHEBI:15377"/>
        <dbReference type="ChEBI" id="CHEBI:15378"/>
        <dbReference type="ChEBI" id="CHEBI:29108"/>
        <dbReference type="ChEBI" id="CHEBI:30616"/>
        <dbReference type="ChEBI" id="CHEBI:43474"/>
        <dbReference type="ChEBI" id="CHEBI:456216"/>
        <dbReference type="EC" id="7.2.2.10"/>
    </reaction>
</comment>
<dbReference type="SUPFAM" id="SSF81660">
    <property type="entry name" value="Metal cation-transporting ATPase, ATP-binding domain N"/>
    <property type="match status" value="1"/>
</dbReference>
<dbReference type="GO" id="GO:0005524">
    <property type="term" value="F:ATP binding"/>
    <property type="evidence" value="ECO:0007669"/>
    <property type="project" value="UniProtKB-KW"/>
</dbReference>
<feature type="transmembrane region" description="Helical" evidence="14">
    <location>
        <begin position="729"/>
        <end position="756"/>
    </location>
</feature>
<evidence type="ECO:0000259" key="15">
    <source>
        <dbReference type="SMART" id="SM00831"/>
    </source>
</evidence>
<evidence type="ECO:0000256" key="5">
    <source>
        <dbReference type="ARBA" id="ARBA00022692"/>
    </source>
</evidence>
<dbReference type="InterPro" id="IPR023299">
    <property type="entry name" value="ATPase_P-typ_cyto_dom_N"/>
</dbReference>
<keyword evidence="4" id="KW-0109">Calcium transport</keyword>
<dbReference type="InterPro" id="IPR023214">
    <property type="entry name" value="HAD_sf"/>
</dbReference>
<dbReference type="Pfam" id="PF00689">
    <property type="entry name" value="Cation_ATPase_C"/>
    <property type="match status" value="1"/>
</dbReference>
<comment type="subcellular location">
    <subcellularLocation>
        <location evidence="1">Cell membrane</location>
        <topology evidence="1">Multi-pass membrane protein</topology>
    </subcellularLocation>
</comment>
<dbReference type="Proteomes" id="UP000280696">
    <property type="component" value="Unassembled WGS sequence"/>
</dbReference>
<dbReference type="GO" id="GO:0005388">
    <property type="term" value="F:P-type calcium transporter activity"/>
    <property type="evidence" value="ECO:0007669"/>
    <property type="project" value="UniProtKB-EC"/>
</dbReference>
<dbReference type="SUPFAM" id="SSF81665">
    <property type="entry name" value="Calcium ATPase, transmembrane domain M"/>
    <property type="match status" value="1"/>
</dbReference>